<comment type="similarity">
    <text evidence="7">Belongs to the binding-protein-dependent transport system permease family.</text>
</comment>
<keyword evidence="3" id="KW-1003">Cell membrane</keyword>
<evidence type="ECO:0000313" key="9">
    <source>
        <dbReference type="EMBL" id="QWG19574.1"/>
    </source>
</evidence>
<dbReference type="Proteomes" id="UP000680805">
    <property type="component" value="Chromosome"/>
</dbReference>
<dbReference type="GO" id="GO:0005886">
    <property type="term" value="C:plasma membrane"/>
    <property type="evidence" value="ECO:0007669"/>
    <property type="project" value="UniProtKB-SubCell"/>
</dbReference>
<evidence type="ECO:0000313" key="10">
    <source>
        <dbReference type="Proteomes" id="UP000680805"/>
    </source>
</evidence>
<feature type="transmembrane region" description="Helical" evidence="7">
    <location>
        <begin position="102"/>
        <end position="122"/>
    </location>
</feature>
<feature type="domain" description="ABC transmembrane type-1" evidence="8">
    <location>
        <begin position="149"/>
        <end position="330"/>
    </location>
</feature>
<gene>
    <name evidence="9" type="ORF">KMZ68_06970</name>
</gene>
<feature type="transmembrane region" description="Helical" evidence="7">
    <location>
        <begin position="311"/>
        <end position="330"/>
    </location>
</feature>
<evidence type="ECO:0000259" key="8">
    <source>
        <dbReference type="PROSITE" id="PS50928"/>
    </source>
</evidence>
<feature type="transmembrane region" description="Helical" evidence="7">
    <location>
        <begin position="280"/>
        <end position="299"/>
    </location>
</feature>
<dbReference type="GO" id="GO:0055085">
    <property type="term" value="P:transmembrane transport"/>
    <property type="evidence" value="ECO:0007669"/>
    <property type="project" value="InterPro"/>
</dbReference>
<dbReference type="AlphaFoldDB" id="A0A975RTX7"/>
<feature type="transmembrane region" description="Helical" evidence="7">
    <location>
        <begin position="33"/>
        <end position="57"/>
    </location>
</feature>
<dbReference type="FunFam" id="1.10.3720.10:FF:000123">
    <property type="entry name" value="NitT/TauT family transport system permease protein"/>
    <property type="match status" value="1"/>
</dbReference>
<sequence>MSTYSASKAVALPQSAEEGAAFASRPLSLPASFLANGAAVFASVAWVGFGLSCLWWADLADWPRTHALAVAAFVIAGGILAATLSASWLGRFGAALQQRAPWLLALGLFLTLWEVATAKFAWLPLPFFPPPQAIVEVYTDDLPKLLDSVFASVKLQLGGYAIGAAAGFLTGVSIGWSRSVGYWVHPVLRFIGPLPATAWLPFAFFTFPSSWSASTFLIALATGFPVTVLTWSGVASVSNAYYDVARTLGARPWFLVLKVAIPAALPHVFVGLFMGLGSSFAVLVVAEMIGVKAGLGWYLQWAQGWAAYSNMYAALIVMSLLCSGAITLLFRTRDRLLVWQKGVVKW</sequence>
<dbReference type="PANTHER" id="PTHR30151">
    <property type="entry name" value="ALKANE SULFONATE ABC TRANSPORTER-RELATED, MEMBRANE SUBUNIT"/>
    <property type="match status" value="1"/>
</dbReference>
<evidence type="ECO:0000256" key="4">
    <source>
        <dbReference type="ARBA" id="ARBA00022692"/>
    </source>
</evidence>
<proteinExistence type="inferred from homology"/>
<feature type="transmembrane region" description="Helical" evidence="7">
    <location>
        <begin position="188"/>
        <end position="207"/>
    </location>
</feature>
<evidence type="ECO:0000256" key="1">
    <source>
        <dbReference type="ARBA" id="ARBA00004651"/>
    </source>
</evidence>
<feature type="transmembrane region" description="Helical" evidence="7">
    <location>
        <begin position="213"/>
        <end position="241"/>
    </location>
</feature>
<dbReference type="InterPro" id="IPR035906">
    <property type="entry name" value="MetI-like_sf"/>
</dbReference>
<comment type="subcellular location">
    <subcellularLocation>
        <location evidence="1 7">Cell membrane</location>
        <topology evidence="1 7">Multi-pass membrane protein</topology>
    </subcellularLocation>
</comment>
<name>A0A975RTX7_9BRAD</name>
<feature type="transmembrane region" description="Helical" evidence="7">
    <location>
        <begin position="157"/>
        <end position="176"/>
    </location>
</feature>
<dbReference type="Gene3D" id="1.10.3720.10">
    <property type="entry name" value="MetI-like"/>
    <property type="match status" value="1"/>
</dbReference>
<evidence type="ECO:0000256" key="2">
    <source>
        <dbReference type="ARBA" id="ARBA00022448"/>
    </source>
</evidence>
<evidence type="ECO:0000256" key="5">
    <source>
        <dbReference type="ARBA" id="ARBA00022989"/>
    </source>
</evidence>
<dbReference type="SUPFAM" id="SSF161098">
    <property type="entry name" value="MetI-like"/>
    <property type="match status" value="1"/>
</dbReference>
<keyword evidence="2 7" id="KW-0813">Transport</keyword>
<protein>
    <submittedName>
        <fullName evidence="9">ABC transporter permease subunit</fullName>
    </submittedName>
</protein>
<keyword evidence="5 7" id="KW-1133">Transmembrane helix</keyword>
<dbReference type="PANTHER" id="PTHR30151:SF0">
    <property type="entry name" value="ABC TRANSPORTER PERMEASE PROTEIN MJ0413-RELATED"/>
    <property type="match status" value="1"/>
</dbReference>
<evidence type="ECO:0000256" key="6">
    <source>
        <dbReference type="ARBA" id="ARBA00023136"/>
    </source>
</evidence>
<dbReference type="CDD" id="cd06261">
    <property type="entry name" value="TM_PBP2"/>
    <property type="match status" value="1"/>
</dbReference>
<keyword evidence="6 7" id="KW-0472">Membrane</keyword>
<dbReference type="RefSeq" id="WP_215615090.1">
    <property type="nucleotide sequence ID" value="NZ_CP076135.1"/>
</dbReference>
<dbReference type="Pfam" id="PF00528">
    <property type="entry name" value="BPD_transp_1"/>
    <property type="match status" value="1"/>
</dbReference>
<evidence type="ECO:0000256" key="7">
    <source>
        <dbReference type="RuleBase" id="RU363032"/>
    </source>
</evidence>
<feature type="transmembrane region" description="Helical" evidence="7">
    <location>
        <begin position="69"/>
        <end position="90"/>
    </location>
</feature>
<dbReference type="EMBL" id="CP076135">
    <property type="protein sequence ID" value="QWG19574.1"/>
    <property type="molecule type" value="Genomic_DNA"/>
</dbReference>
<dbReference type="KEGG" id="bsei:KMZ68_06970"/>
<evidence type="ECO:0000256" key="3">
    <source>
        <dbReference type="ARBA" id="ARBA00022475"/>
    </source>
</evidence>
<reference evidence="9" key="1">
    <citation type="submission" date="2021-06" db="EMBL/GenBank/DDBJ databases">
        <title>Bradyrhizobium sp. S2-11-2 Genome sequencing.</title>
        <authorList>
            <person name="Jin L."/>
        </authorList>
    </citation>
    <scope>NUCLEOTIDE SEQUENCE</scope>
    <source>
        <strain evidence="9">S2-11-2</strain>
    </source>
</reference>
<dbReference type="InterPro" id="IPR000515">
    <property type="entry name" value="MetI-like"/>
</dbReference>
<dbReference type="PROSITE" id="PS50928">
    <property type="entry name" value="ABC_TM1"/>
    <property type="match status" value="1"/>
</dbReference>
<organism evidence="9 10">
    <name type="scientific">Bradyrhizobium sediminis</name>
    <dbReference type="NCBI Taxonomy" id="2840469"/>
    <lineage>
        <taxon>Bacteria</taxon>
        <taxon>Pseudomonadati</taxon>
        <taxon>Pseudomonadota</taxon>
        <taxon>Alphaproteobacteria</taxon>
        <taxon>Hyphomicrobiales</taxon>
        <taxon>Nitrobacteraceae</taxon>
        <taxon>Bradyrhizobium</taxon>
    </lineage>
</organism>
<keyword evidence="4 7" id="KW-0812">Transmembrane</keyword>
<accession>A0A975RTX7</accession>